<keyword evidence="3" id="KW-1185">Reference proteome</keyword>
<feature type="transmembrane region" description="Helical" evidence="1">
    <location>
        <begin position="45"/>
        <end position="65"/>
    </location>
</feature>
<dbReference type="EMBL" id="JAAIUW010000001">
    <property type="protein sequence ID" value="KAF7845064.1"/>
    <property type="molecule type" value="Genomic_DNA"/>
</dbReference>
<protein>
    <submittedName>
        <fullName evidence="2">Uncharacterized protein</fullName>
    </submittedName>
</protein>
<gene>
    <name evidence="2" type="ORF">G2W53_001969</name>
</gene>
<organism evidence="2 3">
    <name type="scientific">Senna tora</name>
    <dbReference type="NCBI Taxonomy" id="362788"/>
    <lineage>
        <taxon>Eukaryota</taxon>
        <taxon>Viridiplantae</taxon>
        <taxon>Streptophyta</taxon>
        <taxon>Embryophyta</taxon>
        <taxon>Tracheophyta</taxon>
        <taxon>Spermatophyta</taxon>
        <taxon>Magnoliopsida</taxon>
        <taxon>eudicotyledons</taxon>
        <taxon>Gunneridae</taxon>
        <taxon>Pentapetalae</taxon>
        <taxon>rosids</taxon>
        <taxon>fabids</taxon>
        <taxon>Fabales</taxon>
        <taxon>Fabaceae</taxon>
        <taxon>Caesalpinioideae</taxon>
        <taxon>Cassia clade</taxon>
        <taxon>Senna</taxon>
    </lineage>
</organism>
<keyword evidence="1" id="KW-0812">Transmembrane</keyword>
<evidence type="ECO:0000313" key="2">
    <source>
        <dbReference type="EMBL" id="KAF7845064.1"/>
    </source>
</evidence>
<reference evidence="2" key="1">
    <citation type="submission" date="2020-09" db="EMBL/GenBank/DDBJ databases">
        <title>Genome-Enabled Discovery of Anthraquinone Biosynthesis in Senna tora.</title>
        <authorList>
            <person name="Kang S.-H."/>
            <person name="Pandey R.P."/>
            <person name="Lee C.-M."/>
            <person name="Sim J.-S."/>
            <person name="Jeong J.-T."/>
            <person name="Choi B.-S."/>
            <person name="Jung M."/>
            <person name="Ginzburg D."/>
            <person name="Zhao K."/>
            <person name="Won S.Y."/>
            <person name="Oh T.-J."/>
            <person name="Yu Y."/>
            <person name="Kim N.-H."/>
            <person name="Lee O.R."/>
            <person name="Lee T.-H."/>
            <person name="Bashyal P."/>
            <person name="Kim T.-S."/>
            <person name="Lee W.-H."/>
            <person name="Kawkins C."/>
            <person name="Kim C.-K."/>
            <person name="Kim J.S."/>
            <person name="Ahn B.O."/>
            <person name="Rhee S.Y."/>
            <person name="Sohng J.K."/>
        </authorList>
    </citation>
    <scope>NUCLEOTIDE SEQUENCE</scope>
    <source>
        <tissue evidence="2">Leaf</tissue>
    </source>
</reference>
<accession>A0A834XGY0</accession>
<evidence type="ECO:0000313" key="3">
    <source>
        <dbReference type="Proteomes" id="UP000634136"/>
    </source>
</evidence>
<proteinExistence type="predicted"/>
<keyword evidence="1" id="KW-1133">Transmembrane helix</keyword>
<keyword evidence="1" id="KW-0472">Membrane</keyword>
<name>A0A834XGY0_9FABA</name>
<comment type="caution">
    <text evidence="2">The sequence shown here is derived from an EMBL/GenBank/DDBJ whole genome shotgun (WGS) entry which is preliminary data.</text>
</comment>
<evidence type="ECO:0000256" key="1">
    <source>
        <dbReference type="SAM" id="Phobius"/>
    </source>
</evidence>
<dbReference type="Proteomes" id="UP000634136">
    <property type="component" value="Unassembled WGS sequence"/>
</dbReference>
<dbReference type="AlphaFoldDB" id="A0A834XGY0"/>
<sequence length="72" mass="8241">MTILERLIRYKVELRTLSSTTKLMAASLNEVWRECMTVSVGPLRVHIHVSTCVPMVTIFIFFSVFSSSPTFM</sequence>